<gene>
    <name evidence="1" type="ORF">H9872_06975</name>
</gene>
<dbReference type="Pfam" id="PF06949">
    <property type="entry name" value="DUF1292"/>
    <property type="match status" value="1"/>
</dbReference>
<proteinExistence type="predicted"/>
<protein>
    <submittedName>
        <fullName evidence="1">DUF1292 domain-containing protein</fullName>
    </submittedName>
</protein>
<accession>A0A9E2NLI5</accession>
<comment type="caution">
    <text evidence="1">The sequence shown here is derived from an EMBL/GenBank/DDBJ whole genome shotgun (WGS) entry which is preliminary data.</text>
</comment>
<dbReference type="AlphaFoldDB" id="A0A9E2NLI5"/>
<dbReference type="InterPro" id="IPR009711">
    <property type="entry name" value="UPF0473"/>
</dbReference>
<reference evidence="1" key="2">
    <citation type="submission" date="2021-04" db="EMBL/GenBank/DDBJ databases">
        <authorList>
            <person name="Gilroy R."/>
        </authorList>
    </citation>
    <scope>NUCLEOTIDE SEQUENCE</scope>
    <source>
        <strain evidence="1">B5-657</strain>
    </source>
</reference>
<dbReference type="EMBL" id="JAHLFQ010000157">
    <property type="protein sequence ID" value="MBU3804481.1"/>
    <property type="molecule type" value="Genomic_DNA"/>
</dbReference>
<dbReference type="Proteomes" id="UP000824229">
    <property type="component" value="Unassembled WGS sequence"/>
</dbReference>
<evidence type="ECO:0000313" key="1">
    <source>
        <dbReference type="EMBL" id="MBU3804481.1"/>
    </source>
</evidence>
<evidence type="ECO:0000313" key="2">
    <source>
        <dbReference type="Proteomes" id="UP000824229"/>
    </source>
</evidence>
<name>A0A9E2NLI5_9FIRM</name>
<reference evidence="1" key="1">
    <citation type="journal article" date="2021" name="PeerJ">
        <title>Extensive microbial diversity within the chicken gut microbiome revealed by metagenomics and culture.</title>
        <authorList>
            <person name="Gilroy R."/>
            <person name="Ravi A."/>
            <person name="Getino M."/>
            <person name="Pursley I."/>
            <person name="Horton D.L."/>
            <person name="Alikhan N.F."/>
            <person name="Baker D."/>
            <person name="Gharbi K."/>
            <person name="Hall N."/>
            <person name="Watson M."/>
            <person name="Adriaenssens E.M."/>
            <person name="Foster-Nyarko E."/>
            <person name="Jarju S."/>
            <person name="Secka A."/>
            <person name="Antonio M."/>
            <person name="Oren A."/>
            <person name="Chaudhuri R.R."/>
            <person name="La Ragione R."/>
            <person name="Hildebrand F."/>
            <person name="Pallen M.J."/>
        </authorList>
    </citation>
    <scope>NUCLEOTIDE SEQUENCE</scope>
    <source>
        <strain evidence="1">B5-657</strain>
    </source>
</reference>
<sequence>MSEGIEKIKFVDEETNDEIWFEVIDEVILEDTKYILVVDEDDISTILKQVNEADDEVEYTLVEDEDEFKKVATEFMTSEDYDIEV</sequence>
<organism evidence="1 2">
    <name type="scientific">Candidatus Cellulosilyticum pullistercoris</name>
    <dbReference type="NCBI Taxonomy" id="2838521"/>
    <lineage>
        <taxon>Bacteria</taxon>
        <taxon>Bacillati</taxon>
        <taxon>Bacillota</taxon>
        <taxon>Clostridia</taxon>
        <taxon>Lachnospirales</taxon>
        <taxon>Cellulosilyticaceae</taxon>
        <taxon>Cellulosilyticum</taxon>
    </lineage>
</organism>